<feature type="coiled-coil region" evidence="1">
    <location>
        <begin position="44"/>
        <end position="121"/>
    </location>
</feature>
<keyword evidence="1" id="KW-0175">Coiled coil</keyword>
<sequence length="384" mass="45437">MDVFYAQSNLFNSEILQIKKEINYFSSIESKEKSKNYDQKISELSELLGELILLKRDIDESNETIQKYDEKLKMSVKLTSDTSKKEKIQVLEDYERFKKEFDELKQNLEKISNINEFENESRNQILKHQTHESQLNIIKNDYKLIDQIKRAETTLVNCIEKYCKVSNSSEEFYLIKYYIIELLYGVKIIDRSETKNSNFEINFSNWYEIAFTNLPDDVLDFELYSENNPLMSKNKKCILSNEILDKYRSIFKKRRKLSSKDQQKGCVVLNDLDDFHIMIKNYLQLLCFIMSKKEIEEAKKQFAVDWIEGSQVLTILINSKSSKRATVVFPKHYPLCDQSLIKLISLSGYEDSAIKNFKIRKNVENLSEWILELTNLYNNNQIIS</sequence>
<reference evidence="2" key="1">
    <citation type="submission" date="2021-02" db="EMBL/GenBank/DDBJ databases">
        <authorList>
            <person name="Nowell W R."/>
        </authorList>
    </citation>
    <scope>NUCLEOTIDE SEQUENCE</scope>
    <source>
        <strain evidence="2">Ploen Becks lab</strain>
    </source>
</reference>
<name>A0A813MZ35_9BILA</name>
<dbReference type="AlphaFoldDB" id="A0A813MZ35"/>
<gene>
    <name evidence="2" type="ORF">OXX778_LOCUS2437</name>
</gene>
<keyword evidence="3" id="KW-1185">Reference proteome</keyword>
<evidence type="ECO:0000256" key="1">
    <source>
        <dbReference type="SAM" id="Coils"/>
    </source>
</evidence>
<dbReference type="Proteomes" id="UP000663879">
    <property type="component" value="Unassembled WGS sequence"/>
</dbReference>
<evidence type="ECO:0000313" key="2">
    <source>
        <dbReference type="EMBL" id="CAF0724731.1"/>
    </source>
</evidence>
<proteinExistence type="predicted"/>
<organism evidence="2 3">
    <name type="scientific">Brachionus calyciflorus</name>
    <dbReference type="NCBI Taxonomy" id="104777"/>
    <lineage>
        <taxon>Eukaryota</taxon>
        <taxon>Metazoa</taxon>
        <taxon>Spiralia</taxon>
        <taxon>Gnathifera</taxon>
        <taxon>Rotifera</taxon>
        <taxon>Eurotatoria</taxon>
        <taxon>Monogononta</taxon>
        <taxon>Pseudotrocha</taxon>
        <taxon>Ploima</taxon>
        <taxon>Brachionidae</taxon>
        <taxon>Brachionus</taxon>
    </lineage>
</organism>
<dbReference type="OrthoDB" id="10446305at2759"/>
<comment type="caution">
    <text evidence="2">The sequence shown here is derived from an EMBL/GenBank/DDBJ whole genome shotgun (WGS) entry which is preliminary data.</text>
</comment>
<protein>
    <submittedName>
        <fullName evidence="2">Uncharacterized protein</fullName>
    </submittedName>
</protein>
<accession>A0A813MZ35</accession>
<dbReference type="EMBL" id="CAJNOC010000189">
    <property type="protein sequence ID" value="CAF0724731.1"/>
    <property type="molecule type" value="Genomic_DNA"/>
</dbReference>
<evidence type="ECO:0000313" key="3">
    <source>
        <dbReference type="Proteomes" id="UP000663879"/>
    </source>
</evidence>